<accession>A0AAV5T1T6</accession>
<reference evidence="1" key="1">
    <citation type="submission" date="2023-10" db="EMBL/GenBank/DDBJ databases">
        <title>Genome assembly of Pristionchus species.</title>
        <authorList>
            <person name="Yoshida K."/>
            <person name="Sommer R.J."/>
        </authorList>
    </citation>
    <scope>NUCLEOTIDE SEQUENCE</scope>
    <source>
        <strain evidence="1">RS0144</strain>
    </source>
</reference>
<name>A0AAV5T1T6_9BILA</name>
<sequence>ALHIPDNETTFMVAGKHNNKGLDGLLDWGLVVIRKVDSLAVSSNSSDSRVSVHVHKSAELETGLLDNLDLADVHILQRVDERASLLDVLSDRVGDQLVAHLLQIAGSNLQWDMFDHLGADLADLGGLRVAGLLHLVLSLGGESYAEKTKKISIGRLHRGIRLDHHVPLLDDGAELVTGERHAVEVGKNILALHILADKAELAEVRLGSVQISERNLQNTSLKTVRGNLGSLSAVDQSLSDLAVGEHGGGLDVVPLLAGEGVHSLLLGSLLTHLLILSDGHGDLYSKSETSK</sequence>
<dbReference type="Proteomes" id="UP001432027">
    <property type="component" value="Unassembled WGS sequence"/>
</dbReference>
<feature type="non-terminal residue" evidence="1">
    <location>
        <position position="291"/>
    </location>
</feature>
<evidence type="ECO:0000313" key="2">
    <source>
        <dbReference type="Proteomes" id="UP001432027"/>
    </source>
</evidence>
<dbReference type="EMBL" id="BTSX01000003">
    <property type="protein sequence ID" value="GMS89268.1"/>
    <property type="molecule type" value="Genomic_DNA"/>
</dbReference>
<comment type="caution">
    <text evidence="1">The sequence shown here is derived from an EMBL/GenBank/DDBJ whole genome shotgun (WGS) entry which is preliminary data.</text>
</comment>
<feature type="non-terminal residue" evidence="1">
    <location>
        <position position="1"/>
    </location>
</feature>
<dbReference type="AlphaFoldDB" id="A0AAV5T1T6"/>
<proteinExistence type="predicted"/>
<gene>
    <name evidence="1" type="ORF">PENTCL1PPCAC_11443</name>
</gene>
<organism evidence="1 2">
    <name type="scientific">Pristionchus entomophagus</name>
    <dbReference type="NCBI Taxonomy" id="358040"/>
    <lineage>
        <taxon>Eukaryota</taxon>
        <taxon>Metazoa</taxon>
        <taxon>Ecdysozoa</taxon>
        <taxon>Nematoda</taxon>
        <taxon>Chromadorea</taxon>
        <taxon>Rhabditida</taxon>
        <taxon>Rhabditina</taxon>
        <taxon>Diplogasteromorpha</taxon>
        <taxon>Diplogasteroidea</taxon>
        <taxon>Neodiplogasteridae</taxon>
        <taxon>Pristionchus</taxon>
    </lineage>
</organism>
<keyword evidence="2" id="KW-1185">Reference proteome</keyword>
<protein>
    <submittedName>
        <fullName evidence="1">Uncharacterized protein</fullName>
    </submittedName>
</protein>
<evidence type="ECO:0000313" key="1">
    <source>
        <dbReference type="EMBL" id="GMS89268.1"/>
    </source>
</evidence>